<evidence type="ECO:0000313" key="2">
    <source>
        <dbReference type="Proteomes" id="UP000233837"/>
    </source>
</evidence>
<evidence type="ECO:0000313" key="1">
    <source>
        <dbReference type="EMBL" id="PKU79966.1"/>
    </source>
</evidence>
<organism evidence="1 2">
    <name type="scientific">Dendrobium catenatum</name>
    <dbReference type="NCBI Taxonomy" id="906689"/>
    <lineage>
        <taxon>Eukaryota</taxon>
        <taxon>Viridiplantae</taxon>
        <taxon>Streptophyta</taxon>
        <taxon>Embryophyta</taxon>
        <taxon>Tracheophyta</taxon>
        <taxon>Spermatophyta</taxon>
        <taxon>Magnoliopsida</taxon>
        <taxon>Liliopsida</taxon>
        <taxon>Asparagales</taxon>
        <taxon>Orchidaceae</taxon>
        <taxon>Epidendroideae</taxon>
        <taxon>Malaxideae</taxon>
        <taxon>Dendrobiinae</taxon>
        <taxon>Dendrobium</taxon>
    </lineage>
</organism>
<dbReference type="GO" id="GO:0051213">
    <property type="term" value="F:dioxygenase activity"/>
    <property type="evidence" value="ECO:0007669"/>
    <property type="project" value="UniProtKB-KW"/>
</dbReference>
<dbReference type="AlphaFoldDB" id="A0A2I0WWC6"/>
<dbReference type="STRING" id="906689.A0A2I0WWC6"/>
<keyword evidence="1" id="KW-0560">Oxidoreductase</keyword>
<dbReference type="EMBL" id="KZ502396">
    <property type="protein sequence ID" value="PKU79966.1"/>
    <property type="molecule type" value="Genomic_DNA"/>
</dbReference>
<dbReference type="InterPro" id="IPR027443">
    <property type="entry name" value="IPNS-like_sf"/>
</dbReference>
<reference evidence="1 2" key="2">
    <citation type="journal article" date="2017" name="Nature">
        <title>The Apostasia genome and the evolution of orchids.</title>
        <authorList>
            <person name="Zhang G.Q."/>
            <person name="Liu K.W."/>
            <person name="Li Z."/>
            <person name="Lohaus R."/>
            <person name="Hsiao Y.Y."/>
            <person name="Niu S.C."/>
            <person name="Wang J.Y."/>
            <person name="Lin Y.C."/>
            <person name="Xu Q."/>
            <person name="Chen L.J."/>
            <person name="Yoshida K."/>
            <person name="Fujiwara S."/>
            <person name="Wang Z.W."/>
            <person name="Zhang Y.Q."/>
            <person name="Mitsuda N."/>
            <person name="Wang M."/>
            <person name="Liu G.H."/>
            <person name="Pecoraro L."/>
            <person name="Huang H.X."/>
            <person name="Xiao X.J."/>
            <person name="Lin M."/>
            <person name="Wu X.Y."/>
            <person name="Wu W.L."/>
            <person name="Chen Y.Y."/>
            <person name="Chang S.B."/>
            <person name="Sakamoto S."/>
            <person name="Ohme-Takagi M."/>
            <person name="Yagi M."/>
            <person name="Zeng S.J."/>
            <person name="Shen C.Y."/>
            <person name="Yeh C.M."/>
            <person name="Luo Y.B."/>
            <person name="Tsai W.C."/>
            <person name="Van de Peer Y."/>
            <person name="Liu Z.J."/>
        </authorList>
    </citation>
    <scope>NUCLEOTIDE SEQUENCE [LARGE SCALE GENOMIC DNA]</scope>
    <source>
        <tissue evidence="1">The whole plant</tissue>
    </source>
</reference>
<proteinExistence type="predicted"/>
<accession>A0A2I0WWC6</accession>
<sequence>MRSCFAFSSENAKLQSVFFIKMNAIRFLHQNECEGGIRFLHHPSPDPGPVYARIQAELVTAHNEKNILLFEVEYKATVASIKVVDHDVDVELIADMICLAHEFFALPPKEKLCFDMSGWKKGGFRNARSHTQDVTTKIRGSF</sequence>
<dbReference type="Proteomes" id="UP000233837">
    <property type="component" value="Unassembled WGS sequence"/>
</dbReference>
<dbReference type="Gene3D" id="2.60.120.330">
    <property type="entry name" value="B-lactam Antibiotic, Isopenicillin N Synthase, Chain"/>
    <property type="match status" value="1"/>
</dbReference>
<protein>
    <submittedName>
        <fullName evidence="1">Naringenin,2-oxoglutarate 3-dioxygenase</fullName>
    </submittedName>
</protein>
<gene>
    <name evidence="1" type="primary">FHT</name>
    <name evidence="1" type="ORF">MA16_Dca025966</name>
</gene>
<dbReference type="SUPFAM" id="SSF51197">
    <property type="entry name" value="Clavaminate synthase-like"/>
    <property type="match status" value="1"/>
</dbReference>
<keyword evidence="1" id="KW-0223">Dioxygenase</keyword>
<reference evidence="1 2" key="1">
    <citation type="journal article" date="2016" name="Sci. Rep.">
        <title>The Dendrobium catenatum Lindl. genome sequence provides insights into polysaccharide synthase, floral development and adaptive evolution.</title>
        <authorList>
            <person name="Zhang G.Q."/>
            <person name="Xu Q."/>
            <person name="Bian C."/>
            <person name="Tsai W.C."/>
            <person name="Yeh C.M."/>
            <person name="Liu K.W."/>
            <person name="Yoshida K."/>
            <person name="Zhang L.S."/>
            <person name="Chang S.B."/>
            <person name="Chen F."/>
            <person name="Shi Y."/>
            <person name="Su Y.Y."/>
            <person name="Zhang Y.Q."/>
            <person name="Chen L.J."/>
            <person name="Yin Y."/>
            <person name="Lin M."/>
            <person name="Huang H."/>
            <person name="Deng H."/>
            <person name="Wang Z.W."/>
            <person name="Zhu S.L."/>
            <person name="Zhao X."/>
            <person name="Deng C."/>
            <person name="Niu S.C."/>
            <person name="Huang J."/>
            <person name="Wang M."/>
            <person name="Liu G.H."/>
            <person name="Yang H.J."/>
            <person name="Xiao X.J."/>
            <person name="Hsiao Y.Y."/>
            <person name="Wu W.L."/>
            <person name="Chen Y.Y."/>
            <person name="Mitsuda N."/>
            <person name="Ohme-Takagi M."/>
            <person name="Luo Y.B."/>
            <person name="Van de Peer Y."/>
            <person name="Liu Z.J."/>
        </authorList>
    </citation>
    <scope>NUCLEOTIDE SEQUENCE [LARGE SCALE GENOMIC DNA]</scope>
    <source>
        <tissue evidence="1">The whole plant</tissue>
    </source>
</reference>
<name>A0A2I0WWC6_9ASPA</name>
<keyword evidence="2" id="KW-1185">Reference proteome</keyword>